<keyword evidence="2" id="KW-0081">Bacteriolytic enzyme</keyword>
<protein>
    <submittedName>
        <fullName evidence="3">Uncharacterized protein</fullName>
    </submittedName>
</protein>
<dbReference type="RefSeq" id="WP_092117855.1">
    <property type="nucleotide sequence ID" value="NZ_FNTH01000001.1"/>
</dbReference>
<gene>
    <name evidence="3" type="ORF">SAMN05444164_3869</name>
</gene>
<dbReference type="AlphaFoldDB" id="A0A1H4YDW7"/>
<accession>A0A1H4YDW7</accession>
<reference evidence="3 4" key="1">
    <citation type="submission" date="2016-10" db="EMBL/GenBank/DDBJ databases">
        <authorList>
            <person name="de Groot N.N."/>
        </authorList>
    </citation>
    <scope>NUCLEOTIDE SEQUENCE [LARGE SCALE GENOMIC DNA]</scope>
    <source>
        <strain evidence="3 4">MT12</strain>
    </source>
</reference>
<dbReference type="OrthoDB" id="7323510at2"/>
<dbReference type="GO" id="GO:0031640">
    <property type="term" value="P:killing of cells of another organism"/>
    <property type="evidence" value="ECO:0007669"/>
    <property type="project" value="UniProtKB-KW"/>
</dbReference>
<organism evidence="3 4">
    <name type="scientific">Bradyrhizobium erythrophlei</name>
    <dbReference type="NCBI Taxonomy" id="1437360"/>
    <lineage>
        <taxon>Bacteria</taxon>
        <taxon>Pseudomonadati</taxon>
        <taxon>Pseudomonadota</taxon>
        <taxon>Alphaproteobacteria</taxon>
        <taxon>Hyphomicrobiales</taxon>
        <taxon>Nitrobacteraceae</taxon>
        <taxon>Bradyrhizobium</taxon>
    </lineage>
</organism>
<dbReference type="EMBL" id="FNTH01000001">
    <property type="protein sequence ID" value="SED15214.1"/>
    <property type="molecule type" value="Genomic_DNA"/>
</dbReference>
<keyword evidence="1" id="KW-0929">Antimicrobial</keyword>
<evidence type="ECO:0000313" key="3">
    <source>
        <dbReference type="EMBL" id="SED15214.1"/>
    </source>
</evidence>
<evidence type="ECO:0000256" key="2">
    <source>
        <dbReference type="ARBA" id="ARBA00022638"/>
    </source>
</evidence>
<sequence>MTNAVVSASAIDLHGISRAAFDLIVSAEVTNEAWYSKRLRWPTWPGEQSGVTIGCGYDVGQTTWQQFLAEWSGKIPDVMLKALVRCCGVTGPAAAGLARKLRGVVDIPWAVALEVFSSHDVPRYLAICRRLRPGFDELSPDGKGEASFFRSPLTVTPPASISSACAVDDLRADMTAMGAQVATATKNIADMKPTSKPSRMSKCRYRRAQRQPLSLLGRCRSERRRRLGRDQLRRHSRQALMFRPRRAACSRVGRRAPQRHRSAR</sequence>
<dbReference type="Gene3D" id="1.10.530.40">
    <property type="match status" value="1"/>
</dbReference>
<dbReference type="InterPro" id="IPR023347">
    <property type="entry name" value="Lysozyme_dom_sf"/>
</dbReference>
<proteinExistence type="predicted"/>
<dbReference type="GO" id="GO:0003796">
    <property type="term" value="F:lysozyme activity"/>
    <property type="evidence" value="ECO:0007669"/>
    <property type="project" value="InterPro"/>
</dbReference>
<dbReference type="GO" id="GO:0042742">
    <property type="term" value="P:defense response to bacterium"/>
    <property type="evidence" value="ECO:0007669"/>
    <property type="project" value="UniProtKB-KW"/>
</dbReference>
<name>A0A1H4YDW7_9BRAD</name>
<evidence type="ECO:0000256" key="1">
    <source>
        <dbReference type="ARBA" id="ARBA00022529"/>
    </source>
</evidence>
<dbReference type="Proteomes" id="UP000198992">
    <property type="component" value="Unassembled WGS sequence"/>
</dbReference>
<evidence type="ECO:0000313" key="4">
    <source>
        <dbReference type="Proteomes" id="UP000198992"/>
    </source>
</evidence>